<dbReference type="InterPro" id="IPR030564">
    <property type="entry name" value="Myotubularin"/>
</dbReference>
<dbReference type="PROSITE" id="PS00383">
    <property type="entry name" value="TYR_PHOSPHATASE_1"/>
    <property type="match status" value="1"/>
</dbReference>
<dbReference type="SMART" id="SM00404">
    <property type="entry name" value="PTPc_motif"/>
    <property type="match status" value="1"/>
</dbReference>
<dbReference type="InterPro" id="IPR029021">
    <property type="entry name" value="Prot-tyrosine_phosphatase-like"/>
</dbReference>
<dbReference type="EMBL" id="CAIX01000032">
    <property type="protein sequence ID" value="CCI42323.1"/>
    <property type="molecule type" value="Genomic_DNA"/>
</dbReference>
<protein>
    <recommendedName>
        <fullName evidence="4">Myotubularin phosphatase domain-containing protein</fullName>
    </recommendedName>
</protein>
<evidence type="ECO:0000313" key="5">
    <source>
        <dbReference type="EMBL" id="CCI42323.1"/>
    </source>
</evidence>
<dbReference type="STRING" id="65357.A0A024G6M6"/>
<keyword evidence="6" id="KW-1185">Reference proteome</keyword>
<dbReference type="AlphaFoldDB" id="A0A024G6M6"/>
<evidence type="ECO:0000259" key="4">
    <source>
        <dbReference type="PROSITE" id="PS51339"/>
    </source>
</evidence>
<dbReference type="PANTHER" id="PTHR10807:SF128">
    <property type="entry name" value="PHOSPHATIDYLINOSITOL-3,5-BISPHOSPHATE 3-PHOSPHATASE"/>
    <property type="match status" value="1"/>
</dbReference>
<evidence type="ECO:0000256" key="1">
    <source>
        <dbReference type="PIRSR" id="PIRSR630564-1"/>
    </source>
</evidence>
<reference evidence="5 6" key="1">
    <citation type="submission" date="2012-05" db="EMBL/GenBank/DDBJ databases">
        <title>Recombination and specialization in a pathogen metapopulation.</title>
        <authorList>
            <person name="Gardiner A."/>
            <person name="Kemen E."/>
            <person name="Schultz-Larsen T."/>
            <person name="MacLean D."/>
            <person name="Van Oosterhout C."/>
            <person name="Jones J.D.G."/>
        </authorList>
    </citation>
    <scope>NUCLEOTIDE SEQUENCE [LARGE SCALE GENOMIC DNA]</scope>
    <source>
        <strain evidence="5 6">Ac Nc2</strain>
    </source>
</reference>
<dbReference type="GO" id="GO:0005737">
    <property type="term" value="C:cytoplasm"/>
    <property type="evidence" value="ECO:0007669"/>
    <property type="project" value="TreeGrafter"/>
</dbReference>
<evidence type="ECO:0000256" key="3">
    <source>
        <dbReference type="SAM" id="Coils"/>
    </source>
</evidence>
<keyword evidence="3" id="KW-0175">Coiled coil</keyword>
<dbReference type="Pfam" id="PF06602">
    <property type="entry name" value="Myotub-related"/>
    <property type="match status" value="1"/>
</dbReference>
<gene>
    <name evidence="5" type="ORF">BN9_031070</name>
</gene>
<evidence type="ECO:0000256" key="2">
    <source>
        <dbReference type="PIRSR" id="PIRSR630564-2"/>
    </source>
</evidence>
<sequence>MESWRSLIVEARRVLMGMLQSAADLRCRRLDHYKDCAIYFMGIENIHSMRDSIRKFYDIIKDELHGNEHANWWSCVENTRWLEHVRSLLITTTFCMTKVLEESTSLVIHCSDGWDRTAQIVSLVKLCLDPHYRTISGFQILIHSEWCAFGHLFRSRTGHSKERASYWENEDTSPVFMQFIDAVWQLIHQFPFSFEFTEAFLIALLDEVYEKRSTTFSFDQETDRLPQVGNSAWALLRHQLSTDEIVNPVYLPATDNEDNRSPLTLRFRWHASSLALWSSFYLRSFVSNDPKGAWLRELHENQNRLEQALTDANEQLETKTKLNSNLNLELESLRQERMRIQKELEARKAISKLRCGDSHDVELDQDTVLVDSFSTQHDMEDTSSVFLTSDFQLITSYFDCEAKQ</sequence>
<comment type="caution">
    <text evidence="5">The sequence shown here is derived from an EMBL/GenBank/DDBJ whole genome shotgun (WGS) entry which is preliminary data.</text>
</comment>
<feature type="binding site" evidence="2">
    <location>
        <begin position="110"/>
        <end position="116"/>
    </location>
    <ligand>
        <name>substrate</name>
    </ligand>
</feature>
<feature type="coiled-coil region" evidence="3">
    <location>
        <begin position="295"/>
        <end position="350"/>
    </location>
</feature>
<dbReference type="InterPro" id="IPR016130">
    <property type="entry name" value="Tyr_Pase_AS"/>
</dbReference>
<organism evidence="5 6">
    <name type="scientific">Albugo candida</name>
    <dbReference type="NCBI Taxonomy" id="65357"/>
    <lineage>
        <taxon>Eukaryota</taxon>
        <taxon>Sar</taxon>
        <taxon>Stramenopiles</taxon>
        <taxon>Oomycota</taxon>
        <taxon>Peronosporomycetes</taxon>
        <taxon>Albuginales</taxon>
        <taxon>Albuginaceae</taxon>
        <taxon>Albugo</taxon>
    </lineage>
</organism>
<name>A0A024G6M6_9STRA</name>
<dbReference type="InParanoid" id="A0A024G6M6"/>
<dbReference type="Proteomes" id="UP000053237">
    <property type="component" value="Unassembled WGS sequence"/>
</dbReference>
<dbReference type="PANTHER" id="PTHR10807">
    <property type="entry name" value="MYOTUBULARIN-RELATED"/>
    <property type="match status" value="1"/>
</dbReference>
<dbReference type="InterPro" id="IPR010569">
    <property type="entry name" value="Myotubularin-like_Pase_dom"/>
</dbReference>
<dbReference type="InterPro" id="IPR003595">
    <property type="entry name" value="Tyr_Pase_cat"/>
</dbReference>
<dbReference type="OrthoDB" id="271628at2759"/>
<feature type="binding site" evidence="2">
    <location>
        <begin position="45"/>
        <end position="46"/>
    </location>
    <ligand>
        <name>substrate</name>
    </ligand>
</feature>
<feature type="active site" description="Phosphocysteine intermediate" evidence="1">
    <location>
        <position position="110"/>
    </location>
</feature>
<dbReference type="PROSITE" id="PS51339">
    <property type="entry name" value="PPASE_MYOTUBULARIN"/>
    <property type="match status" value="1"/>
</dbReference>
<accession>A0A024G6M6</accession>
<feature type="domain" description="Myotubularin phosphatase" evidence="4">
    <location>
        <begin position="1"/>
        <end position="281"/>
    </location>
</feature>
<evidence type="ECO:0000313" key="6">
    <source>
        <dbReference type="Proteomes" id="UP000053237"/>
    </source>
</evidence>
<dbReference type="SUPFAM" id="SSF52799">
    <property type="entry name" value="(Phosphotyrosine protein) phosphatases II"/>
    <property type="match status" value="1"/>
</dbReference>
<proteinExistence type="predicted"/>